<evidence type="ECO:0000313" key="2">
    <source>
        <dbReference type="EMBL" id="NEZ59257.1"/>
    </source>
</evidence>
<organism evidence="2 3">
    <name type="scientific">Adonisia turfae CCMR0081</name>
    <dbReference type="NCBI Taxonomy" id="2292702"/>
    <lineage>
        <taxon>Bacteria</taxon>
        <taxon>Bacillati</taxon>
        <taxon>Cyanobacteriota</taxon>
        <taxon>Adonisia</taxon>
        <taxon>Adonisia turfae</taxon>
    </lineage>
</organism>
<feature type="domain" description="AB hydrolase-1" evidence="1">
    <location>
        <begin position="27"/>
        <end position="273"/>
    </location>
</feature>
<dbReference type="AlphaFoldDB" id="A0A6M0RSN6"/>
<gene>
    <name evidence="2" type="ORF">DXZ20_27155</name>
</gene>
<dbReference type="Proteomes" id="UP000481033">
    <property type="component" value="Unassembled WGS sequence"/>
</dbReference>
<accession>A0A6M0RSN6</accession>
<dbReference type="RefSeq" id="WP_163702189.1">
    <property type="nucleotide sequence ID" value="NZ_QXHD01000004.1"/>
</dbReference>
<reference evidence="2 3" key="1">
    <citation type="journal article" date="2020" name="Microb. Ecol.">
        <title>Ecogenomics of the Marine Benthic Filamentous Cyanobacterium Adonisia.</title>
        <authorList>
            <person name="Walter J.M."/>
            <person name="Coutinho F.H."/>
            <person name="Leomil L."/>
            <person name="Hargreaves P.I."/>
            <person name="Campeao M.E."/>
            <person name="Vieira V.V."/>
            <person name="Silva B.S."/>
            <person name="Fistarol G.O."/>
            <person name="Salomon P.S."/>
            <person name="Sawabe T."/>
            <person name="Mino S."/>
            <person name="Hosokawa M."/>
            <person name="Miyashita H."/>
            <person name="Maruyama F."/>
            <person name="van Verk M.C."/>
            <person name="Dutilh B.E."/>
            <person name="Thompson C.C."/>
            <person name="Thompson F.L."/>
        </authorList>
    </citation>
    <scope>NUCLEOTIDE SEQUENCE [LARGE SCALE GENOMIC DNA]</scope>
    <source>
        <strain evidence="2 3">CCMR0081</strain>
    </source>
</reference>
<evidence type="ECO:0000313" key="3">
    <source>
        <dbReference type="Proteomes" id="UP000481033"/>
    </source>
</evidence>
<name>A0A6M0RSN6_9CYAN</name>
<dbReference type="InterPro" id="IPR029058">
    <property type="entry name" value="AB_hydrolase_fold"/>
</dbReference>
<dbReference type="PANTHER" id="PTHR45763:SF46">
    <property type="entry name" value="AB HYDROLASE-1 DOMAIN-CONTAINING PROTEIN"/>
    <property type="match status" value="1"/>
</dbReference>
<protein>
    <submittedName>
        <fullName evidence="2">Alpha/beta hydrolase</fullName>
    </submittedName>
</protein>
<sequence>MKTTNLLTLPDNRRLAYAEYGNPNGHPVLYFHGGGASRLEPLLLGDEVFIRLGLRLIAPDRPGIGQSNFQPNRGFSDWTKDVIFLADTLGLDKFSVLGVSSGGGYTAACAAKIPHRLYSAVIVSGAWEFTAADLLKYKRWDLFLIKYFPWLYQVSMRLTQRSLNAPPDKLLKTLKKRLPAADYAVIKSPGQIKQSCEILNEGLRSGTRGTAWDLQLYFRKWDFSLDEIRMPLTLFYGEEDRNVPLDLVKQIAATLPTTKLVMYPNEGHISVVVNQIESIAKALLSE</sequence>
<keyword evidence="3" id="KW-1185">Reference proteome</keyword>
<dbReference type="GO" id="GO:0016787">
    <property type="term" value="F:hydrolase activity"/>
    <property type="evidence" value="ECO:0007669"/>
    <property type="project" value="UniProtKB-KW"/>
</dbReference>
<evidence type="ECO:0000259" key="1">
    <source>
        <dbReference type="Pfam" id="PF00561"/>
    </source>
</evidence>
<keyword evidence="2" id="KW-0378">Hydrolase</keyword>
<dbReference type="Pfam" id="PF00561">
    <property type="entry name" value="Abhydrolase_1"/>
    <property type="match status" value="1"/>
</dbReference>
<dbReference type="PRINTS" id="PR00111">
    <property type="entry name" value="ABHYDROLASE"/>
</dbReference>
<dbReference type="SUPFAM" id="SSF53474">
    <property type="entry name" value="alpha/beta-Hydrolases"/>
    <property type="match status" value="1"/>
</dbReference>
<dbReference type="Gene3D" id="3.40.50.1820">
    <property type="entry name" value="alpha/beta hydrolase"/>
    <property type="match status" value="1"/>
</dbReference>
<comment type="caution">
    <text evidence="2">The sequence shown here is derived from an EMBL/GenBank/DDBJ whole genome shotgun (WGS) entry which is preliminary data.</text>
</comment>
<dbReference type="InterPro" id="IPR000073">
    <property type="entry name" value="AB_hydrolase_1"/>
</dbReference>
<dbReference type="PANTHER" id="PTHR45763">
    <property type="entry name" value="HYDROLASE, ALPHA/BETA FOLD FAMILY PROTEIN, EXPRESSED-RELATED"/>
    <property type="match status" value="1"/>
</dbReference>
<proteinExistence type="predicted"/>
<dbReference type="EMBL" id="QXHD01000004">
    <property type="protein sequence ID" value="NEZ59257.1"/>
    <property type="molecule type" value="Genomic_DNA"/>
</dbReference>